<dbReference type="EMBL" id="ML143482">
    <property type="protein sequence ID" value="TBU24344.1"/>
    <property type="molecule type" value="Genomic_DNA"/>
</dbReference>
<feature type="region of interest" description="Disordered" evidence="1">
    <location>
        <begin position="69"/>
        <end position="161"/>
    </location>
</feature>
<proteinExistence type="predicted"/>
<dbReference type="AlphaFoldDB" id="A0A4Q9MAT1"/>
<feature type="compositionally biased region" description="Basic residues" evidence="1">
    <location>
        <begin position="95"/>
        <end position="107"/>
    </location>
</feature>
<organism evidence="2">
    <name type="scientific">Dichomitus squalens</name>
    <dbReference type="NCBI Taxonomy" id="114155"/>
    <lineage>
        <taxon>Eukaryota</taxon>
        <taxon>Fungi</taxon>
        <taxon>Dikarya</taxon>
        <taxon>Basidiomycota</taxon>
        <taxon>Agaricomycotina</taxon>
        <taxon>Agaricomycetes</taxon>
        <taxon>Polyporales</taxon>
        <taxon>Polyporaceae</taxon>
        <taxon>Dichomitus</taxon>
    </lineage>
</organism>
<feature type="compositionally biased region" description="Basic and acidic residues" evidence="1">
    <location>
        <begin position="147"/>
        <end position="159"/>
    </location>
</feature>
<accession>A0A4Q9MAT1</accession>
<feature type="compositionally biased region" description="Basic and acidic residues" evidence="1">
    <location>
        <begin position="178"/>
        <end position="194"/>
    </location>
</feature>
<dbReference type="OrthoDB" id="10492903at2759"/>
<protein>
    <submittedName>
        <fullName evidence="2">Uncharacterized protein</fullName>
    </submittedName>
</protein>
<reference evidence="2" key="1">
    <citation type="submission" date="2019-01" db="EMBL/GenBank/DDBJ databases">
        <title>Draft genome sequences of three monokaryotic isolates of the white-rot basidiomycete fungus Dichomitus squalens.</title>
        <authorList>
            <consortium name="DOE Joint Genome Institute"/>
            <person name="Lopez S.C."/>
            <person name="Andreopoulos B."/>
            <person name="Pangilinan J."/>
            <person name="Lipzen A."/>
            <person name="Riley R."/>
            <person name="Ahrendt S."/>
            <person name="Ng V."/>
            <person name="Barry K."/>
            <person name="Daum C."/>
            <person name="Grigoriev I.V."/>
            <person name="Hilden K.S."/>
            <person name="Makela M.R."/>
            <person name="de Vries R.P."/>
        </authorList>
    </citation>
    <scope>NUCLEOTIDE SEQUENCE [LARGE SCALE GENOMIC DNA]</scope>
    <source>
        <strain evidence="2">OM18370.1</strain>
    </source>
</reference>
<evidence type="ECO:0000313" key="2">
    <source>
        <dbReference type="EMBL" id="TBU24344.1"/>
    </source>
</evidence>
<name>A0A4Q9MAT1_9APHY</name>
<evidence type="ECO:0000256" key="1">
    <source>
        <dbReference type="SAM" id="MobiDB-lite"/>
    </source>
</evidence>
<feature type="region of interest" description="Disordered" evidence="1">
    <location>
        <begin position="175"/>
        <end position="194"/>
    </location>
</feature>
<dbReference type="Proteomes" id="UP000292957">
    <property type="component" value="Unassembled WGS sequence"/>
</dbReference>
<sequence>MENMLTNNQVAGGTPHVHSIRPLPRSTLAIRRISTMSCTTVTYAPPIQSTFVATTAFVASTSENHAFCMPPPPIVPQTPAKRRQDENAVPWGPQRHNRAKARGKRRVSFAPLPDREDVPPTPSKPAKTSRPARPALKRRYSTSQVPSRDHQLESRHLSQREGVYIMSPEEFVSMVAQDQRRSHSDASSTDHRGW</sequence>
<gene>
    <name evidence="2" type="ORF">BD311DRAFT_766748</name>
</gene>